<keyword evidence="2" id="KW-1185">Reference proteome</keyword>
<sequence>MNSQQPWAEEQCLSFEGCNWHHEIRTREECIEDQFQNNEFCGCQEAVCPQQSRRSGCVTGQVYTDYCYDAREMLRPLELACAIIATTATQLKRCRDLADVHSFMYRYCVSTPCFPRDVFFLADETKCNDNMRREFQGCYDSCVMPSGPNPDINRPVCFHELWDNETDQDCYLKPGDAKVHYSPPLGAEDVDANWAGSLRMELPIERRPRYCSIRLWQELEQAHPPRSLAAETARLLYRVSQESAAADRELRRTEGSRREEEVFSTAEPPRFLGCDMGPLELTPESSIACRAKLDYTCCFSPGNLTTGSCRFCVDANTTTCLVGQKVMALWAPNLRAYPAVLAEDLGSDLARVDWEDGDIYYRQVAWAWLRSLTGAGCHPVGQGCASHAQCPPEHYCFSCETCALAYGGNPPPGLCDPCPTHRMGGCGKIDACVRLQDSIDGVCPTGQIQCPCKDEWSVRYQYSGAPVEQSINDCYFDQARDMRWCEVDAAYFNTGCPLQRIVGRDRFIFWQPCRPKTCDQCNCDCSSKCQAFDVLPVEGRLPPEVVPGVLDAPLSSFLKVYAGVIAPNCTQGSSARIRDVCDFCVACCNDYCNAKVKTEGGFDCTTTEVSGCSDMVHGWVDSVGRTCSAYVIDSLCTLQGLYGTNWVYNPPRTFADFSSSGLAAADVCCDCGGGVDCSDRPFDWMDAGGHPCATYESLKWCNRTGYGPGWDLTWGPFTQGVGGVDAHTACCICGGGEALVKPEVLNNLVNNEGTCQAVWPGRARWESPPWFQRGVHLCQLNSNICARKLQATVYDPGRATNVADDERIFGLCLQRAYDTGTLPYLEDFEMSIAPGGRRVQDNATERARQLAVLDRNQEMDPTVLTRDLFTHGASIRVDFFGNRGFGMCSYRMPDPREMFGGPSRRLYPPPLLPPRTGEVDAFERPSLQALGWPKAFLSALFEDGDALLAIDRTVGRINLDTSTDISSVLRGLLARSGVAIELSANFQTKIQEWMNMLSQLECKGPTDDLTKFSQQTLWRPEILHDQISCEIQRCDVDELILDELTCRLTYGCTADCTFCASPALATQDNGLCVSEDVADCARLGGMVVEGDLFDEKKMGVRRFRRVCALRHRPILYCMGPGYFVKRCENFDEDHCEGDPLAVLMGCHQSVRPCQTEDQCTLSGHCSDADIGLNLASPGTCVVTPLDDNLIQQGCVIGGGSSFPDGSCFFRLDPPFGMEVRKRHGLMDLSGQTLDVEGTQLEDAAAWAVSLQEAQLAAETEDHDRIRARLRGAGRLNQTECERLSPSAPFKAVWIERSVTPTSCSKWKACCLLRRGDRCELFTSNVVNAEEPEAAARQAECALCGGEWLEVFRWTSGVWKRGDMEPPRRAWYTREWGPINRWAQVADIDILRRLFENALEARLGQQRLNAAVGMVEPLMTSLEMFAAACGSESEVMDASVQREETLEDKLAGPPLMQLPSAQIELGQILATSGLISQGSVGDVRLSWHEYTTSRTGADNGAAVIYDVSVLPFEYILGAAAPQIAMPGRSNLVRSYLLDFLVFQDTTTSLSPASMETVDAGGIRGGYPAWIINEMIKLDIDPEAEAEAAADLAAKLAATEESRRQERQRAAEELARAADGSTGLPWSSLYVLTGDYWQNVSYDLTVGDIDLANASCRNVVANFQGEVFGQIIGDCVHVKSSEPLENGLELCVPLTFGQQDIEAFNQTEQAFSAGMRLDFAVARQVPSYATDVPPALQAGTQVPGNLGTVMWNWVDSVSWGRLVPGWQHLSPATLPAELQTGATGARLCSKIFEADLTYCPILRLGTHPRSPIWTNASGTPKVDNFDSRCPHYDMVLSEIHRRQTHSPPVAYVPLDQQLSDPDLMSGRASKGELTAVEPLSTLPVCLPGQCMVQRNYGFEIMAADSALAQCAIYC</sequence>
<name>A0AA36N5W2_9DINO</name>
<organism evidence="1 2">
    <name type="scientific">Effrenium voratum</name>
    <dbReference type="NCBI Taxonomy" id="2562239"/>
    <lineage>
        <taxon>Eukaryota</taxon>
        <taxon>Sar</taxon>
        <taxon>Alveolata</taxon>
        <taxon>Dinophyceae</taxon>
        <taxon>Suessiales</taxon>
        <taxon>Symbiodiniaceae</taxon>
        <taxon>Effrenium</taxon>
    </lineage>
</organism>
<protein>
    <submittedName>
        <fullName evidence="1">Uncharacterized protein</fullName>
    </submittedName>
</protein>
<dbReference type="Proteomes" id="UP001178507">
    <property type="component" value="Unassembled WGS sequence"/>
</dbReference>
<dbReference type="EMBL" id="CAUJNA010003168">
    <property type="protein sequence ID" value="CAJ1395467.1"/>
    <property type="molecule type" value="Genomic_DNA"/>
</dbReference>
<evidence type="ECO:0000313" key="1">
    <source>
        <dbReference type="EMBL" id="CAJ1395467.1"/>
    </source>
</evidence>
<accession>A0AA36N5W2</accession>
<proteinExistence type="predicted"/>
<evidence type="ECO:0000313" key="2">
    <source>
        <dbReference type="Proteomes" id="UP001178507"/>
    </source>
</evidence>
<gene>
    <name evidence="1" type="ORF">EVOR1521_LOCUS19893</name>
</gene>
<comment type="caution">
    <text evidence="1">The sequence shown here is derived from an EMBL/GenBank/DDBJ whole genome shotgun (WGS) entry which is preliminary data.</text>
</comment>
<reference evidence="1" key="1">
    <citation type="submission" date="2023-08" db="EMBL/GenBank/DDBJ databases">
        <authorList>
            <person name="Chen Y."/>
            <person name="Shah S."/>
            <person name="Dougan E. K."/>
            <person name="Thang M."/>
            <person name="Chan C."/>
        </authorList>
    </citation>
    <scope>NUCLEOTIDE SEQUENCE</scope>
</reference>